<reference evidence="1 2" key="1">
    <citation type="submission" date="2021-04" db="EMBL/GenBank/DDBJ databases">
        <authorList>
            <person name="Bliznina A."/>
        </authorList>
    </citation>
    <scope>NUCLEOTIDE SEQUENCE [LARGE SCALE GENOMIC DNA]</scope>
</reference>
<sequence>MAKLFKHCQLKVENHAFNRTLLPGHYKVKEYCPLVFRGLRERFDISEDDYTDSLSLHHIEPLITQDEIEKMEEANADGRMPGKLRKRDILRSYCGRFIVSLISTEDVEQLHNVLPSYYAMDSKNVTFQN</sequence>
<evidence type="ECO:0000313" key="1">
    <source>
        <dbReference type="EMBL" id="CAG5114086.1"/>
    </source>
</evidence>
<dbReference type="Gene3D" id="3.30.800.10">
    <property type="entry name" value="Phosphatidylinositol Phosphate Kinase II Beta"/>
    <property type="match status" value="1"/>
</dbReference>
<dbReference type="InterPro" id="IPR023610">
    <property type="entry name" value="PInositol-4/5-P-5/4-kinase"/>
</dbReference>
<organism evidence="1 2">
    <name type="scientific">Oikopleura dioica</name>
    <name type="common">Tunicate</name>
    <dbReference type="NCBI Taxonomy" id="34765"/>
    <lineage>
        <taxon>Eukaryota</taxon>
        <taxon>Metazoa</taxon>
        <taxon>Chordata</taxon>
        <taxon>Tunicata</taxon>
        <taxon>Appendicularia</taxon>
        <taxon>Copelata</taxon>
        <taxon>Oikopleuridae</taxon>
        <taxon>Oikopleura</taxon>
    </lineage>
</organism>
<dbReference type="PANTHER" id="PTHR23086">
    <property type="entry name" value="PHOSPHATIDYLINOSITOL-4-PHOSPHATE 5-KINASE"/>
    <property type="match status" value="1"/>
</dbReference>
<dbReference type="Proteomes" id="UP001158576">
    <property type="component" value="Chromosome 2"/>
</dbReference>
<gene>
    <name evidence="1" type="ORF">OKIOD_LOCUS16926</name>
</gene>
<dbReference type="EMBL" id="OU015567">
    <property type="protein sequence ID" value="CAG5114086.1"/>
    <property type="molecule type" value="Genomic_DNA"/>
</dbReference>
<dbReference type="PANTHER" id="PTHR23086:SF8">
    <property type="entry name" value="PHOSPHATIDYLINOSITOL 5-PHOSPHATE 4-KINASE, ISOFORM A"/>
    <property type="match status" value="1"/>
</dbReference>
<dbReference type="InterPro" id="IPR027484">
    <property type="entry name" value="PInositol-4-P-5-kinase_N"/>
</dbReference>
<protein>
    <submittedName>
        <fullName evidence="1">Oidioi.mRNA.OKI2018_I69.chr2.g8161.t1.cds</fullName>
    </submittedName>
</protein>
<proteinExistence type="predicted"/>
<keyword evidence="2" id="KW-1185">Reference proteome</keyword>
<evidence type="ECO:0000313" key="2">
    <source>
        <dbReference type="Proteomes" id="UP001158576"/>
    </source>
</evidence>
<name>A0ABN7TGI5_OIKDI</name>
<accession>A0ABN7TGI5</accession>
<dbReference type="SUPFAM" id="SSF56104">
    <property type="entry name" value="SAICAR synthase-like"/>
    <property type="match status" value="1"/>
</dbReference>